<evidence type="ECO:0000313" key="4">
    <source>
        <dbReference type="Proteomes" id="UP000247569"/>
    </source>
</evidence>
<evidence type="ECO:0000313" key="3">
    <source>
        <dbReference type="EMBL" id="PXX70966.1"/>
    </source>
</evidence>
<protein>
    <recommendedName>
        <fullName evidence="2">DUF8020 domain-containing protein</fullName>
    </recommendedName>
</protein>
<comment type="caution">
    <text evidence="3">The sequence shown here is derived from an EMBL/GenBank/DDBJ whole genome shotgun (WGS) entry which is preliminary data.</text>
</comment>
<dbReference type="RefSeq" id="WP_040743264.1">
    <property type="nucleotide sequence ID" value="NZ_QJKF01000001.1"/>
</dbReference>
<dbReference type="AlphaFoldDB" id="A0A318KA40"/>
<gene>
    <name evidence="3" type="ORF">DFR70_101387</name>
</gene>
<accession>A0A318KA40</accession>
<feature type="chain" id="PRO_5016296144" description="DUF8020 domain-containing protein" evidence="1">
    <location>
        <begin position="27"/>
        <end position="219"/>
    </location>
</feature>
<keyword evidence="1" id="KW-0732">Signal</keyword>
<feature type="signal peptide" evidence="1">
    <location>
        <begin position="1"/>
        <end position="26"/>
    </location>
</feature>
<feature type="domain" description="DUF8020" evidence="2">
    <location>
        <begin position="36"/>
        <end position="105"/>
    </location>
</feature>
<organism evidence="3 4">
    <name type="scientific">Nocardia tenerifensis</name>
    <dbReference type="NCBI Taxonomy" id="228006"/>
    <lineage>
        <taxon>Bacteria</taxon>
        <taxon>Bacillati</taxon>
        <taxon>Actinomycetota</taxon>
        <taxon>Actinomycetes</taxon>
        <taxon>Mycobacteriales</taxon>
        <taxon>Nocardiaceae</taxon>
        <taxon>Nocardia</taxon>
    </lineage>
</organism>
<proteinExistence type="predicted"/>
<dbReference type="InterPro" id="IPR058333">
    <property type="entry name" value="DUF8020"/>
</dbReference>
<dbReference type="Pfam" id="PF26059">
    <property type="entry name" value="DUF8020"/>
    <property type="match status" value="1"/>
</dbReference>
<dbReference type="Proteomes" id="UP000247569">
    <property type="component" value="Unassembled WGS sequence"/>
</dbReference>
<keyword evidence="4" id="KW-1185">Reference proteome</keyword>
<reference evidence="3 4" key="1">
    <citation type="submission" date="2018-05" db="EMBL/GenBank/DDBJ databases">
        <title>Genomic Encyclopedia of Type Strains, Phase IV (KMG-IV): sequencing the most valuable type-strain genomes for metagenomic binning, comparative biology and taxonomic classification.</title>
        <authorList>
            <person name="Goeker M."/>
        </authorList>
    </citation>
    <scope>NUCLEOTIDE SEQUENCE [LARGE SCALE GENOMIC DNA]</scope>
    <source>
        <strain evidence="3 4">DSM 44704</strain>
    </source>
</reference>
<dbReference type="OrthoDB" id="4555778at2"/>
<evidence type="ECO:0000259" key="2">
    <source>
        <dbReference type="Pfam" id="PF26059"/>
    </source>
</evidence>
<dbReference type="EMBL" id="QJKF01000001">
    <property type="protein sequence ID" value="PXX70966.1"/>
    <property type="molecule type" value="Genomic_DNA"/>
</dbReference>
<name>A0A318KA40_9NOCA</name>
<sequence>MNVKQRVLAATATAAALSTLTATASAQPTGIEHHPDVRYLAQLDGDTAVITVGQPGTLHAEDGQLQIRTPTGQVLAGIPLELRVDDVAFPIDATVYGNTARLTPDLNPARAQYKPIAAPPSAERAQDAVDRVSSTIAKGVGVGSLLGAAGAGILGCLLGGTAAAVATAPLALLLGAGPALGCLIGAATLAPGGALTGALNAAAPVAIPAFIEYFTTLNT</sequence>
<evidence type="ECO:0000256" key="1">
    <source>
        <dbReference type="SAM" id="SignalP"/>
    </source>
</evidence>